<feature type="transmembrane region" description="Helical" evidence="9">
    <location>
        <begin position="416"/>
        <end position="437"/>
    </location>
</feature>
<dbReference type="GO" id="GO:0006508">
    <property type="term" value="P:proteolysis"/>
    <property type="evidence" value="ECO:0007669"/>
    <property type="project" value="InterPro"/>
</dbReference>
<feature type="domain" description="ABC transmembrane type-1" evidence="11">
    <location>
        <begin position="165"/>
        <end position="445"/>
    </location>
</feature>
<feature type="transmembrane region" description="Helical" evidence="9">
    <location>
        <begin position="207"/>
        <end position="228"/>
    </location>
</feature>
<keyword evidence="3" id="KW-0547">Nucleotide-binding</keyword>
<dbReference type="CDD" id="cd18570">
    <property type="entry name" value="ABC_6TM_PCAT1_LagD_like"/>
    <property type="match status" value="1"/>
</dbReference>
<organism evidence="13 14">
    <name type="scientific">Leptolyngbya cf. ectocarpi LEGE 11479</name>
    <dbReference type="NCBI Taxonomy" id="1828722"/>
    <lineage>
        <taxon>Bacteria</taxon>
        <taxon>Bacillati</taxon>
        <taxon>Cyanobacteriota</taxon>
        <taxon>Cyanophyceae</taxon>
        <taxon>Leptolyngbyales</taxon>
        <taxon>Leptolyngbyaceae</taxon>
        <taxon>Leptolyngbya group</taxon>
        <taxon>Leptolyngbya</taxon>
    </lineage>
</organism>
<keyword evidence="6" id="KW-0067">ATP-binding</keyword>
<evidence type="ECO:0000256" key="5">
    <source>
        <dbReference type="ARBA" id="ARBA00022807"/>
    </source>
</evidence>
<reference evidence="13" key="1">
    <citation type="submission" date="2020-10" db="EMBL/GenBank/DDBJ databases">
        <authorList>
            <person name="Castelo-Branco R."/>
            <person name="Eusebio N."/>
            <person name="Adriana R."/>
            <person name="Vieira A."/>
            <person name="Brugerolle De Fraissinette N."/>
            <person name="Rezende De Castro R."/>
            <person name="Schneider M.P."/>
            <person name="Vasconcelos V."/>
            <person name="Leao P.N."/>
        </authorList>
    </citation>
    <scope>NUCLEOTIDE SEQUENCE</scope>
    <source>
        <strain evidence="13">LEGE 11479</strain>
    </source>
</reference>
<comment type="caution">
    <text evidence="13">The sequence shown here is derived from an EMBL/GenBank/DDBJ whole genome shotgun (WGS) entry which is preliminary data.</text>
</comment>
<dbReference type="InterPro" id="IPR003593">
    <property type="entry name" value="AAA+_ATPase"/>
</dbReference>
<dbReference type="GO" id="GO:0015421">
    <property type="term" value="F:ABC-type oligopeptide transporter activity"/>
    <property type="evidence" value="ECO:0007669"/>
    <property type="project" value="TreeGrafter"/>
</dbReference>
<evidence type="ECO:0000256" key="7">
    <source>
        <dbReference type="ARBA" id="ARBA00022989"/>
    </source>
</evidence>
<evidence type="ECO:0000313" key="13">
    <source>
        <dbReference type="EMBL" id="MBE9069664.1"/>
    </source>
</evidence>
<dbReference type="PANTHER" id="PTHR43394:SF1">
    <property type="entry name" value="ATP-BINDING CASSETTE SUB-FAMILY B MEMBER 10, MITOCHONDRIAL"/>
    <property type="match status" value="1"/>
</dbReference>
<keyword evidence="2 9" id="KW-0812">Transmembrane</keyword>
<dbReference type="InterPro" id="IPR036640">
    <property type="entry name" value="ABC1_TM_sf"/>
</dbReference>
<dbReference type="GO" id="GO:0005524">
    <property type="term" value="F:ATP binding"/>
    <property type="evidence" value="ECO:0007669"/>
    <property type="project" value="UniProtKB-KW"/>
</dbReference>
<keyword evidence="8 9" id="KW-0472">Membrane</keyword>
<accession>A0A928ZY65</accession>
<dbReference type="PROSITE" id="PS00211">
    <property type="entry name" value="ABC_TRANSPORTER_1"/>
    <property type="match status" value="1"/>
</dbReference>
<evidence type="ECO:0000256" key="1">
    <source>
        <dbReference type="ARBA" id="ARBA00004651"/>
    </source>
</evidence>
<dbReference type="GO" id="GO:0005886">
    <property type="term" value="C:plasma membrane"/>
    <property type="evidence" value="ECO:0007669"/>
    <property type="project" value="UniProtKB-SubCell"/>
</dbReference>
<dbReference type="SUPFAM" id="SSF90123">
    <property type="entry name" value="ABC transporter transmembrane region"/>
    <property type="match status" value="1"/>
</dbReference>
<dbReference type="Gene3D" id="1.20.1560.10">
    <property type="entry name" value="ABC transporter type 1, transmembrane domain"/>
    <property type="match status" value="1"/>
</dbReference>
<sequence length="743" mass="81703">MKYSFISQPREEDCGITCIAMVAQHYGQKITLSHIRENVGMGQLGASLLGLQQGAEALGFQARSGQATDDIFNRIHRLPLPAILHWGNDRWVVFYGKQRDKYVIADPGTGIRYLSADEVKHSWGDGAMLLLVPDEAFYRLSLNKPSKAAAILKQAWPYRLSLLQVLLYGLFIGLLSLTIPLLVQFIADDILIGGATHLLPRVTLAALGFFIIKSLLNLVQVTLIASIFQRLELGLTLEFGRKLLRLPLNYYETGHSGEFASRLKDISRINELIVDGAVHLPGLFFTAMVSLGCMLLFYSYRLTLFSLLIAGIMLLAAFTLLPIFQLRIRRLLSLNAKNQSLLVEIFRGAMAFKTTTAQPQLWQEMQRRFGKTASKKADAVQLTFVTNQLATLMSGVGSIGIFWLGSNLVINQQLTLGQLLAFSIMSYSFLEFINFLVKFSDRFMEIKTSVQQFDDVIDVADESPDDWLKPLAEIPSDGDIVFNQVNFRYPGRFNVLKTFSLTIPGGKCSALVGASGSGKSTIAKILAGLHPYQAGDVLVGPHNLRDLSTECVRQQIVLVPQTTHFWSRSILENFQLGAPKATYNEIVAACQITGADTFIDRLPESYLTVLGELGANLSGGQLQRLAIARALVLKPAILILDESTSALDPVSESKLLQKLLAHRTGHTTVLISHRSSVNSVVDWVAVINDGEAHMAGSPADLLAQEGRHLQFLQGLPNLSEEPKRLVASKIAADASSLPGPSED</sequence>
<protein>
    <submittedName>
        <fullName evidence="13">Peptidase domain-containing ABC transporter</fullName>
    </submittedName>
</protein>
<feature type="domain" description="ABC transporter" evidence="10">
    <location>
        <begin position="480"/>
        <end position="714"/>
    </location>
</feature>
<evidence type="ECO:0000256" key="2">
    <source>
        <dbReference type="ARBA" id="ARBA00022692"/>
    </source>
</evidence>
<evidence type="ECO:0000256" key="6">
    <source>
        <dbReference type="ARBA" id="ARBA00022840"/>
    </source>
</evidence>
<feature type="transmembrane region" description="Helical" evidence="9">
    <location>
        <begin position="272"/>
        <end position="298"/>
    </location>
</feature>
<dbReference type="Pfam" id="PF00005">
    <property type="entry name" value="ABC_tran"/>
    <property type="match status" value="1"/>
</dbReference>
<dbReference type="EMBL" id="JADEXP010000306">
    <property type="protein sequence ID" value="MBE9069664.1"/>
    <property type="molecule type" value="Genomic_DNA"/>
</dbReference>
<dbReference type="InterPro" id="IPR011527">
    <property type="entry name" value="ABC1_TM_dom"/>
</dbReference>
<evidence type="ECO:0000256" key="3">
    <source>
        <dbReference type="ARBA" id="ARBA00022741"/>
    </source>
</evidence>
<feature type="domain" description="Peptidase C39" evidence="12">
    <location>
        <begin position="8"/>
        <end position="130"/>
    </location>
</feature>
<dbReference type="PANTHER" id="PTHR43394">
    <property type="entry name" value="ATP-DEPENDENT PERMEASE MDL1, MITOCHONDRIAL"/>
    <property type="match status" value="1"/>
</dbReference>
<comment type="subcellular location">
    <subcellularLocation>
        <location evidence="1">Cell membrane</location>
        <topology evidence="1">Multi-pass membrane protein</topology>
    </subcellularLocation>
</comment>
<dbReference type="GO" id="GO:0016887">
    <property type="term" value="F:ATP hydrolysis activity"/>
    <property type="evidence" value="ECO:0007669"/>
    <property type="project" value="InterPro"/>
</dbReference>
<dbReference type="InterPro" id="IPR005074">
    <property type="entry name" value="Peptidase_C39"/>
</dbReference>
<dbReference type="InterPro" id="IPR003439">
    <property type="entry name" value="ABC_transporter-like_ATP-bd"/>
</dbReference>
<keyword evidence="14" id="KW-1185">Reference proteome</keyword>
<dbReference type="Proteomes" id="UP000615026">
    <property type="component" value="Unassembled WGS sequence"/>
</dbReference>
<gene>
    <name evidence="13" type="ORF">IQ260_23745</name>
</gene>
<dbReference type="PROSITE" id="PS50990">
    <property type="entry name" value="PEPTIDASE_C39"/>
    <property type="match status" value="1"/>
</dbReference>
<dbReference type="Pfam" id="PF03412">
    <property type="entry name" value="Peptidase_C39"/>
    <property type="match status" value="1"/>
</dbReference>
<evidence type="ECO:0000256" key="8">
    <source>
        <dbReference type="ARBA" id="ARBA00023136"/>
    </source>
</evidence>
<feature type="transmembrane region" description="Helical" evidence="9">
    <location>
        <begin position="384"/>
        <end position="404"/>
    </location>
</feature>
<evidence type="ECO:0000259" key="11">
    <source>
        <dbReference type="PROSITE" id="PS50929"/>
    </source>
</evidence>
<dbReference type="GO" id="GO:0008234">
    <property type="term" value="F:cysteine-type peptidase activity"/>
    <property type="evidence" value="ECO:0007669"/>
    <property type="project" value="UniProtKB-KW"/>
</dbReference>
<dbReference type="AlphaFoldDB" id="A0A928ZY65"/>
<dbReference type="InterPro" id="IPR017871">
    <property type="entry name" value="ABC_transporter-like_CS"/>
</dbReference>
<evidence type="ECO:0000256" key="4">
    <source>
        <dbReference type="ARBA" id="ARBA00022801"/>
    </source>
</evidence>
<keyword evidence="5" id="KW-0788">Thiol protease</keyword>
<dbReference type="Gene3D" id="3.40.50.300">
    <property type="entry name" value="P-loop containing nucleotide triphosphate hydrolases"/>
    <property type="match status" value="1"/>
</dbReference>
<keyword evidence="7 9" id="KW-1133">Transmembrane helix</keyword>
<evidence type="ECO:0000313" key="14">
    <source>
        <dbReference type="Proteomes" id="UP000615026"/>
    </source>
</evidence>
<dbReference type="InterPro" id="IPR027417">
    <property type="entry name" value="P-loop_NTPase"/>
</dbReference>
<evidence type="ECO:0000259" key="12">
    <source>
        <dbReference type="PROSITE" id="PS50990"/>
    </source>
</evidence>
<proteinExistence type="predicted"/>
<dbReference type="PROSITE" id="PS50893">
    <property type="entry name" value="ABC_TRANSPORTER_2"/>
    <property type="match status" value="1"/>
</dbReference>
<evidence type="ECO:0000256" key="9">
    <source>
        <dbReference type="SAM" id="Phobius"/>
    </source>
</evidence>
<dbReference type="InterPro" id="IPR039421">
    <property type="entry name" value="Type_1_exporter"/>
</dbReference>
<keyword evidence="5" id="KW-0645">Protease</keyword>
<feature type="transmembrane region" description="Helical" evidence="9">
    <location>
        <begin position="304"/>
        <end position="324"/>
    </location>
</feature>
<dbReference type="Gene3D" id="3.90.70.10">
    <property type="entry name" value="Cysteine proteinases"/>
    <property type="match status" value="1"/>
</dbReference>
<dbReference type="PROSITE" id="PS50929">
    <property type="entry name" value="ABC_TM1F"/>
    <property type="match status" value="1"/>
</dbReference>
<feature type="transmembrane region" description="Helical" evidence="9">
    <location>
        <begin position="165"/>
        <end position="187"/>
    </location>
</feature>
<keyword evidence="4" id="KW-0378">Hydrolase</keyword>
<dbReference type="CDD" id="cd02418">
    <property type="entry name" value="Peptidase_C39B"/>
    <property type="match status" value="1"/>
</dbReference>
<dbReference type="SUPFAM" id="SSF52540">
    <property type="entry name" value="P-loop containing nucleoside triphosphate hydrolases"/>
    <property type="match status" value="1"/>
</dbReference>
<evidence type="ECO:0000259" key="10">
    <source>
        <dbReference type="PROSITE" id="PS50893"/>
    </source>
</evidence>
<dbReference type="SMART" id="SM00382">
    <property type="entry name" value="AAA"/>
    <property type="match status" value="1"/>
</dbReference>
<name>A0A928ZY65_LEPEC</name>
<dbReference type="Pfam" id="PF00664">
    <property type="entry name" value="ABC_membrane"/>
    <property type="match status" value="1"/>
</dbReference>